<gene>
    <name evidence="15" type="primary">ANPEP_3</name>
    <name evidence="15" type="ORF">FJT64_009858</name>
</gene>
<accession>A0A6A4VC76</accession>
<dbReference type="OrthoDB" id="510539at2759"/>
<dbReference type="Proteomes" id="UP000440578">
    <property type="component" value="Unassembled WGS sequence"/>
</dbReference>
<evidence type="ECO:0000256" key="1">
    <source>
        <dbReference type="ARBA" id="ARBA00001947"/>
    </source>
</evidence>
<keyword evidence="6" id="KW-0479">Metal-binding</keyword>
<sequence>MSDIAAADQWLLFNIREVGYFKVNYDKKNWRMLIDQLQRDHTVIHTANRAQLIDDALDLAQAGQLDYETALSAISYLERELDFLPWDAAFDNLDFLNTQLKRSPGYGLFQRFVLKLIKPLYERLGFDERPTDSHVDHETRDSLITWACEMGHPDCLKKSVEKFKQWMADPDNPSIIPANIKGNVYCTAISEGGLEEWEFAWGRYNASNVASEKQRLLVSLTCTKKIWILTRLLTWLVTPGSGIRVQDGTSVFRAVAANAVGRYVAWDFLRDNLPKIVETYATGIFAFPRFIGTLKEGYNTRLDLEQLEQFAEKNKEHLTEAKREMQQVIEHATANVAWMEKNYDTIISWLEKQKG</sequence>
<evidence type="ECO:0000256" key="10">
    <source>
        <dbReference type="ARBA" id="ARBA00023136"/>
    </source>
</evidence>
<dbReference type="InterPro" id="IPR024571">
    <property type="entry name" value="ERAP1-like_C_dom"/>
</dbReference>
<reference evidence="15 16" key="1">
    <citation type="submission" date="2019-07" db="EMBL/GenBank/DDBJ databases">
        <title>Draft genome assembly of a fouling barnacle, Amphibalanus amphitrite (Darwin, 1854): The first reference genome for Thecostraca.</title>
        <authorList>
            <person name="Kim W."/>
        </authorList>
    </citation>
    <scope>NUCLEOTIDE SEQUENCE [LARGE SCALE GENOMIC DNA]</scope>
    <source>
        <strain evidence="15">SNU_AA5</strain>
        <tissue evidence="15">Soma without cirri and trophi</tissue>
    </source>
</reference>
<keyword evidence="11" id="KW-1015">Disulfide bond</keyword>
<dbReference type="GO" id="GO:0042277">
    <property type="term" value="F:peptide binding"/>
    <property type="evidence" value="ECO:0007669"/>
    <property type="project" value="TreeGrafter"/>
</dbReference>
<dbReference type="GO" id="GO:0005615">
    <property type="term" value="C:extracellular space"/>
    <property type="evidence" value="ECO:0007669"/>
    <property type="project" value="TreeGrafter"/>
</dbReference>
<evidence type="ECO:0000256" key="13">
    <source>
        <dbReference type="SAM" id="Coils"/>
    </source>
</evidence>
<name>A0A6A4VC76_AMPAM</name>
<evidence type="ECO:0000313" key="16">
    <source>
        <dbReference type="Proteomes" id="UP000440578"/>
    </source>
</evidence>
<feature type="domain" description="ERAP1-like C-terminal" evidence="14">
    <location>
        <begin position="10"/>
        <end position="332"/>
    </location>
</feature>
<comment type="caution">
    <text evidence="15">The sequence shown here is derived from an EMBL/GenBank/DDBJ whole genome shotgun (WGS) entry which is preliminary data.</text>
</comment>
<dbReference type="GO" id="GO:0043171">
    <property type="term" value="P:peptide catabolic process"/>
    <property type="evidence" value="ECO:0007669"/>
    <property type="project" value="TreeGrafter"/>
</dbReference>
<evidence type="ECO:0000256" key="2">
    <source>
        <dbReference type="ARBA" id="ARBA00004236"/>
    </source>
</evidence>
<keyword evidence="7" id="KW-0378">Hydrolase</keyword>
<dbReference type="PANTHER" id="PTHR11533">
    <property type="entry name" value="PROTEASE M1 ZINC METALLOPROTEASE"/>
    <property type="match status" value="1"/>
</dbReference>
<keyword evidence="10" id="KW-0472">Membrane</keyword>
<organism evidence="15 16">
    <name type="scientific">Amphibalanus amphitrite</name>
    <name type="common">Striped barnacle</name>
    <name type="synonym">Balanus amphitrite</name>
    <dbReference type="NCBI Taxonomy" id="1232801"/>
    <lineage>
        <taxon>Eukaryota</taxon>
        <taxon>Metazoa</taxon>
        <taxon>Ecdysozoa</taxon>
        <taxon>Arthropoda</taxon>
        <taxon>Crustacea</taxon>
        <taxon>Multicrustacea</taxon>
        <taxon>Cirripedia</taxon>
        <taxon>Thoracica</taxon>
        <taxon>Thoracicalcarea</taxon>
        <taxon>Balanomorpha</taxon>
        <taxon>Balanoidea</taxon>
        <taxon>Balanidae</taxon>
        <taxon>Amphibalaninae</taxon>
        <taxon>Amphibalanus</taxon>
    </lineage>
</organism>
<evidence type="ECO:0000256" key="6">
    <source>
        <dbReference type="ARBA" id="ARBA00022723"/>
    </source>
</evidence>
<comment type="similarity">
    <text evidence="3">Belongs to the peptidase M1 family.</text>
</comment>
<keyword evidence="5" id="KW-0645">Protease</keyword>
<dbReference type="EMBL" id="VIIS01001838">
    <property type="protein sequence ID" value="KAF0292096.1"/>
    <property type="molecule type" value="Genomic_DNA"/>
</dbReference>
<keyword evidence="12" id="KW-0325">Glycoprotein</keyword>
<evidence type="ECO:0000256" key="9">
    <source>
        <dbReference type="ARBA" id="ARBA00023049"/>
    </source>
</evidence>
<protein>
    <submittedName>
        <fullName evidence="15">Aminopeptidase N</fullName>
    </submittedName>
</protein>
<evidence type="ECO:0000256" key="8">
    <source>
        <dbReference type="ARBA" id="ARBA00022833"/>
    </source>
</evidence>
<evidence type="ECO:0000256" key="5">
    <source>
        <dbReference type="ARBA" id="ARBA00022670"/>
    </source>
</evidence>
<dbReference type="Pfam" id="PF11838">
    <property type="entry name" value="ERAP1_C"/>
    <property type="match status" value="1"/>
</dbReference>
<dbReference type="GO" id="GO:0008270">
    <property type="term" value="F:zinc ion binding"/>
    <property type="evidence" value="ECO:0007669"/>
    <property type="project" value="TreeGrafter"/>
</dbReference>
<keyword evidence="8" id="KW-0862">Zinc</keyword>
<comment type="cofactor">
    <cofactor evidence="1">
        <name>Zn(2+)</name>
        <dbReference type="ChEBI" id="CHEBI:29105"/>
    </cofactor>
</comment>
<keyword evidence="13" id="KW-0175">Coiled coil</keyword>
<keyword evidence="4" id="KW-1003">Cell membrane</keyword>
<proteinExistence type="inferred from homology"/>
<dbReference type="GO" id="GO:0005737">
    <property type="term" value="C:cytoplasm"/>
    <property type="evidence" value="ECO:0007669"/>
    <property type="project" value="TreeGrafter"/>
</dbReference>
<evidence type="ECO:0000256" key="3">
    <source>
        <dbReference type="ARBA" id="ARBA00010136"/>
    </source>
</evidence>
<dbReference type="PANTHER" id="PTHR11533:SF294">
    <property type="entry name" value="THYROTROPIN-RELEASING HORMONE-DEGRADING ECTOENZYME"/>
    <property type="match status" value="1"/>
</dbReference>
<keyword evidence="16" id="KW-1185">Reference proteome</keyword>
<evidence type="ECO:0000256" key="12">
    <source>
        <dbReference type="ARBA" id="ARBA00023180"/>
    </source>
</evidence>
<dbReference type="InterPro" id="IPR050344">
    <property type="entry name" value="Peptidase_M1_aminopeptidases"/>
</dbReference>
<evidence type="ECO:0000259" key="14">
    <source>
        <dbReference type="Pfam" id="PF11838"/>
    </source>
</evidence>
<comment type="subcellular location">
    <subcellularLocation>
        <location evidence="2">Cell membrane</location>
    </subcellularLocation>
</comment>
<evidence type="ECO:0000256" key="4">
    <source>
        <dbReference type="ARBA" id="ARBA00022475"/>
    </source>
</evidence>
<evidence type="ECO:0000256" key="7">
    <source>
        <dbReference type="ARBA" id="ARBA00022801"/>
    </source>
</evidence>
<dbReference type="AlphaFoldDB" id="A0A6A4VC76"/>
<keyword evidence="15" id="KW-0031">Aminopeptidase</keyword>
<dbReference type="GO" id="GO:0070006">
    <property type="term" value="F:metalloaminopeptidase activity"/>
    <property type="evidence" value="ECO:0007669"/>
    <property type="project" value="TreeGrafter"/>
</dbReference>
<feature type="coiled-coil region" evidence="13">
    <location>
        <begin position="304"/>
        <end position="335"/>
    </location>
</feature>
<dbReference type="FunFam" id="1.25.50.20:FF:000001">
    <property type="entry name" value="Aminopeptidase"/>
    <property type="match status" value="1"/>
</dbReference>
<keyword evidence="9" id="KW-0482">Metalloprotease</keyword>
<dbReference type="Gene3D" id="1.25.50.20">
    <property type="match status" value="1"/>
</dbReference>
<dbReference type="GO" id="GO:0005886">
    <property type="term" value="C:plasma membrane"/>
    <property type="evidence" value="ECO:0007669"/>
    <property type="project" value="UniProtKB-SubCell"/>
</dbReference>
<evidence type="ECO:0000256" key="11">
    <source>
        <dbReference type="ARBA" id="ARBA00023157"/>
    </source>
</evidence>
<evidence type="ECO:0000313" key="15">
    <source>
        <dbReference type="EMBL" id="KAF0292096.1"/>
    </source>
</evidence>
<dbReference type="GO" id="GO:0006508">
    <property type="term" value="P:proteolysis"/>
    <property type="evidence" value="ECO:0007669"/>
    <property type="project" value="UniProtKB-KW"/>
</dbReference>